<protein>
    <submittedName>
        <fullName evidence="3">DUF1963 domain-containing protein</fullName>
    </submittedName>
</protein>
<proteinExistence type="predicted"/>
<dbReference type="InterPro" id="IPR032675">
    <property type="entry name" value="LRR_dom_sf"/>
</dbReference>
<dbReference type="SMART" id="SM00364">
    <property type="entry name" value="LRR_BAC"/>
    <property type="match status" value="3"/>
</dbReference>
<dbReference type="InterPro" id="IPR050216">
    <property type="entry name" value="LRR_domain-containing"/>
</dbReference>
<dbReference type="InterPro" id="IPR025875">
    <property type="entry name" value="Leu-rich_rpt_4"/>
</dbReference>
<evidence type="ECO:0000256" key="2">
    <source>
        <dbReference type="ARBA" id="ARBA00022737"/>
    </source>
</evidence>
<dbReference type="GO" id="GO:0005737">
    <property type="term" value="C:cytoplasm"/>
    <property type="evidence" value="ECO:0007669"/>
    <property type="project" value="TreeGrafter"/>
</dbReference>
<dbReference type="PROSITE" id="PS51450">
    <property type="entry name" value="LRR"/>
    <property type="match status" value="1"/>
</dbReference>
<dbReference type="SUPFAM" id="SSF103032">
    <property type="entry name" value="Hypothetical protein YwqG"/>
    <property type="match status" value="1"/>
</dbReference>
<evidence type="ECO:0000313" key="4">
    <source>
        <dbReference type="Proteomes" id="UP000461730"/>
    </source>
</evidence>
<dbReference type="SUPFAM" id="SSF52047">
    <property type="entry name" value="RNI-like"/>
    <property type="match status" value="1"/>
</dbReference>
<gene>
    <name evidence="3" type="ORF">GO493_06380</name>
</gene>
<accession>A0A7K1U0J0</accession>
<dbReference type="Gene3D" id="3.80.10.10">
    <property type="entry name" value="Ribonuclease Inhibitor"/>
    <property type="match status" value="1"/>
</dbReference>
<dbReference type="InterPro" id="IPR003591">
    <property type="entry name" value="Leu-rich_rpt_typical-subtyp"/>
</dbReference>
<dbReference type="Gene3D" id="2.30.320.10">
    <property type="entry name" value="YwqG-like"/>
    <property type="match status" value="1"/>
</dbReference>
<dbReference type="AlphaFoldDB" id="A0A7K1U0J0"/>
<dbReference type="Pfam" id="PF12799">
    <property type="entry name" value="LRR_4"/>
    <property type="match status" value="1"/>
</dbReference>
<keyword evidence="4" id="KW-1185">Reference proteome</keyword>
<name>A0A7K1U0J0_9BACT</name>
<dbReference type="InterPro" id="IPR001611">
    <property type="entry name" value="Leu-rich_rpt"/>
</dbReference>
<evidence type="ECO:0000313" key="3">
    <source>
        <dbReference type="EMBL" id="MVT07881.1"/>
    </source>
</evidence>
<dbReference type="PANTHER" id="PTHR48051">
    <property type="match status" value="1"/>
</dbReference>
<dbReference type="PANTHER" id="PTHR48051:SF54">
    <property type="entry name" value="LEUCINE-RICH REPEAT-CONTAINING PROTEIN"/>
    <property type="match status" value="1"/>
</dbReference>
<dbReference type="EMBL" id="WRXN01000002">
    <property type="protein sequence ID" value="MVT07881.1"/>
    <property type="molecule type" value="Genomic_DNA"/>
</dbReference>
<dbReference type="Proteomes" id="UP000461730">
    <property type="component" value="Unassembled WGS sequence"/>
</dbReference>
<dbReference type="InterPro" id="IPR015315">
    <property type="entry name" value="DUF1963"/>
</dbReference>
<evidence type="ECO:0000256" key="1">
    <source>
        <dbReference type="ARBA" id="ARBA00022614"/>
    </source>
</evidence>
<dbReference type="SMART" id="SM00369">
    <property type="entry name" value="LRR_TYP"/>
    <property type="match status" value="3"/>
</dbReference>
<keyword evidence="1" id="KW-0433">Leucine-rich repeat</keyword>
<organism evidence="3 4">
    <name type="scientific">Chitinophaga tropicalis</name>
    <dbReference type="NCBI Taxonomy" id="2683588"/>
    <lineage>
        <taxon>Bacteria</taxon>
        <taxon>Pseudomonadati</taxon>
        <taxon>Bacteroidota</taxon>
        <taxon>Chitinophagia</taxon>
        <taxon>Chitinophagales</taxon>
        <taxon>Chitinophagaceae</taxon>
        <taxon>Chitinophaga</taxon>
    </lineage>
</organism>
<dbReference type="InterPro" id="IPR035948">
    <property type="entry name" value="YwqG-like_sf"/>
</dbReference>
<reference evidence="3 4" key="1">
    <citation type="submission" date="2019-12" db="EMBL/GenBank/DDBJ databases">
        <title>Chitinophaga sp. strain ysch24 (GDMCC 1.1355), whole genome shotgun sequence.</title>
        <authorList>
            <person name="Zhang X."/>
        </authorList>
    </citation>
    <scope>NUCLEOTIDE SEQUENCE [LARGE SCALE GENOMIC DNA]</scope>
    <source>
        <strain evidence="4">ysch24</strain>
    </source>
</reference>
<dbReference type="Pfam" id="PF09234">
    <property type="entry name" value="DUF1963"/>
    <property type="match status" value="1"/>
</dbReference>
<comment type="caution">
    <text evidence="3">The sequence shown here is derived from an EMBL/GenBank/DDBJ whole genome shotgun (WGS) entry which is preliminary data.</text>
</comment>
<sequence length="785" mass="89815">MRGEHIKDDELSLVSIALREVSTYDKYQGTDLLSRFREDCLEQRGAFEVIADKRLPVADLISDILMAQSVEGYFFYFGIVQISAEYCYTFSGDCNIKDREFYEPLFDGIWQSLEYFGNPAKELAKQQAAIDALSTKNNPAKKEKKEEALPFSVPADGKELWELDGNQFRFLPGSSLYVSDTDGNLYIKLEGEMPDYNDTRHGHILNNYENGKVYLQFNFKGVYNNGVPTGVYKFKDERDNTHRSYLWKGGFQYSFNFNGEVTLKDGWLNINGHFGDYLLRVVKKLRLEDIQWDKYRFTSLEELDTASAVIVHHIQLTDPYPAQLHEQLYPFTEVRTFAIHFSPGNKSAADMKELPKPLKRYKSLRQLNLSGIVAVDTLPQWIGDLKELEHLSLSESQIEGIHPYIFQLPKLKFCYLGNNRLQSLAPALPDTLEFLLLENNQLTSLPASLAKLKHLKSLNISRNPLQKLPPGLENIEHLELELEKKLSMMDYSYKGADGKGIISYDDTLFFAHNDKELQQGLETVIADQNLQLYRQGLTELARKSVAIVTTDEDHYEQKGNSRFGGLPDLPAGTSYPSFTSYDGSSKGLQFISQLNCADVAHLQDYLPRTGILYFFIRDQDDFEPLVMYYDGDMSLLQSARALDITEDYIFDDRGIYTPYKATFDKYPGIPFFYNIQDYIKDSFPELKDLEDMDDETEALKNALNPAITPVHSINSYVFKQHDTPEIEAANAFKGKPEDWMVLLRVGSDSNTGFSFWDAGEIYFVIHKSDLAQRNFSKVFCGLESS</sequence>
<keyword evidence="2" id="KW-0677">Repeat</keyword>